<feature type="domain" description="Berberine/berberine-like" evidence="5">
    <location>
        <begin position="121"/>
        <end position="165"/>
    </location>
</feature>
<evidence type="ECO:0000256" key="4">
    <source>
        <dbReference type="ARBA" id="ARBA00023002"/>
    </source>
</evidence>
<evidence type="ECO:0000313" key="7">
    <source>
        <dbReference type="Proteomes" id="UP000825701"/>
    </source>
</evidence>
<dbReference type="GO" id="GO:0016491">
    <property type="term" value="F:oxidoreductase activity"/>
    <property type="evidence" value="ECO:0007669"/>
    <property type="project" value="UniProtKB-KW"/>
</dbReference>
<evidence type="ECO:0000256" key="2">
    <source>
        <dbReference type="ARBA" id="ARBA00022630"/>
    </source>
</evidence>
<keyword evidence="2" id="KW-0285">Flavoprotein</keyword>
<keyword evidence="7" id="KW-1185">Reference proteome</keyword>
<evidence type="ECO:0000259" key="5">
    <source>
        <dbReference type="Pfam" id="PF08031"/>
    </source>
</evidence>
<dbReference type="Pfam" id="PF08031">
    <property type="entry name" value="BBE"/>
    <property type="match status" value="1"/>
</dbReference>
<dbReference type="Proteomes" id="UP000825701">
    <property type="component" value="Chromosome"/>
</dbReference>
<name>A0A9E6UMG8_9HYPH</name>
<evidence type="ECO:0000313" key="6">
    <source>
        <dbReference type="EMBL" id="QZN99178.1"/>
    </source>
</evidence>
<sequence length="169" mass="19545">MSYWEARDYLVTDDPEGFFDVRSSMVREQLAADALEASLSWMTKWPGGSIAQSNMGILFAIGGAVGDKKPDETAYAHRGSNFIFEMERAWSPLDPPDLVEKQARWLDDYFADMQRFVLPRSYVNFPDRTLKDWRQAYYGDNLARLSTVKRHYDPENLFRFEQSIPLSPA</sequence>
<dbReference type="Gene3D" id="3.40.462.20">
    <property type="match status" value="1"/>
</dbReference>
<reference evidence="6" key="1">
    <citation type="submission" date="2021-08" db="EMBL/GenBank/DDBJ databases">
        <authorList>
            <person name="Zhang H."/>
            <person name="Xu M."/>
            <person name="Yu Z."/>
            <person name="Yang L."/>
            <person name="Cai Y."/>
        </authorList>
    </citation>
    <scope>NUCLEOTIDE SEQUENCE</scope>
    <source>
        <strain evidence="6">CHL1</strain>
    </source>
</reference>
<dbReference type="EMBL" id="CP081869">
    <property type="protein sequence ID" value="QZN99178.1"/>
    <property type="molecule type" value="Genomic_DNA"/>
</dbReference>
<dbReference type="RefSeq" id="WP_261402214.1">
    <property type="nucleotide sequence ID" value="NZ_CP081869.1"/>
</dbReference>
<dbReference type="InterPro" id="IPR012951">
    <property type="entry name" value="BBE"/>
</dbReference>
<organism evidence="6 7">
    <name type="scientific">Chenggangzhangella methanolivorans</name>
    <dbReference type="NCBI Taxonomy" id="1437009"/>
    <lineage>
        <taxon>Bacteria</taxon>
        <taxon>Pseudomonadati</taxon>
        <taxon>Pseudomonadota</taxon>
        <taxon>Alphaproteobacteria</taxon>
        <taxon>Hyphomicrobiales</taxon>
        <taxon>Methylopilaceae</taxon>
        <taxon>Chenggangzhangella</taxon>
    </lineage>
</organism>
<keyword evidence="4" id="KW-0560">Oxidoreductase</keyword>
<dbReference type="GO" id="GO:0050660">
    <property type="term" value="F:flavin adenine dinucleotide binding"/>
    <property type="evidence" value="ECO:0007669"/>
    <property type="project" value="InterPro"/>
</dbReference>
<dbReference type="PANTHER" id="PTHR42973:SF39">
    <property type="entry name" value="FAD-BINDING PCMH-TYPE DOMAIN-CONTAINING PROTEIN"/>
    <property type="match status" value="1"/>
</dbReference>
<dbReference type="AlphaFoldDB" id="A0A9E6UMG8"/>
<keyword evidence="3" id="KW-0274">FAD</keyword>
<accession>A0A9E6UMG8</accession>
<evidence type="ECO:0000256" key="3">
    <source>
        <dbReference type="ARBA" id="ARBA00022827"/>
    </source>
</evidence>
<evidence type="ECO:0000256" key="1">
    <source>
        <dbReference type="ARBA" id="ARBA00001974"/>
    </source>
</evidence>
<comment type="cofactor">
    <cofactor evidence="1">
        <name>FAD</name>
        <dbReference type="ChEBI" id="CHEBI:57692"/>
    </cofactor>
</comment>
<gene>
    <name evidence="6" type="ORF">K6K41_20445</name>
</gene>
<dbReference type="InterPro" id="IPR050416">
    <property type="entry name" value="FAD-linked_Oxidoreductase"/>
</dbReference>
<proteinExistence type="predicted"/>
<protein>
    <submittedName>
        <fullName evidence="6">BBE domain-containing protein</fullName>
    </submittedName>
</protein>
<dbReference type="KEGG" id="cmet:K6K41_20445"/>
<dbReference type="PANTHER" id="PTHR42973">
    <property type="entry name" value="BINDING OXIDOREDUCTASE, PUTATIVE (AFU_ORTHOLOGUE AFUA_1G17690)-RELATED"/>
    <property type="match status" value="1"/>
</dbReference>